<organism evidence="3 4">
    <name type="scientific">Mycena sanguinolenta</name>
    <dbReference type="NCBI Taxonomy" id="230812"/>
    <lineage>
        <taxon>Eukaryota</taxon>
        <taxon>Fungi</taxon>
        <taxon>Dikarya</taxon>
        <taxon>Basidiomycota</taxon>
        <taxon>Agaricomycotina</taxon>
        <taxon>Agaricomycetes</taxon>
        <taxon>Agaricomycetidae</taxon>
        <taxon>Agaricales</taxon>
        <taxon>Marasmiineae</taxon>
        <taxon>Mycenaceae</taxon>
        <taxon>Mycena</taxon>
    </lineage>
</organism>
<name>A0A8H6YYU0_9AGAR</name>
<protein>
    <submittedName>
        <fullName evidence="3">Ribonuclease P/MRP protein subunit POP5</fullName>
    </submittedName>
</protein>
<dbReference type="SUPFAM" id="SSF160350">
    <property type="entry name" value="Rnp2-like"/>
    <property type="match status" value="1"/>
</dbReference>
<dbReference type="Pfam" id="PF01900">
    <property type="entry name" value="RNase_P_Rpp14"/>
    <property type="match status" value="1"/>
</dbReference>
<evidence type="ECO:0000313" key="4">
    <source>
        <dbReference type="Proteomes" id="UP000623467"/>
    </source>
</evidence>
<dbReference type="InterPro" id="IPR038085">
    <property type="entry name" value="Rnp2-like_sf"/>
</dbReference>
<sequence>MRGSLRWRRGPGLGNGLGINERYRISIVFATDRDSTRLFLGPPACLTSNSTYKALVSGPSDLPQFRNQKHVPPHAVITWSFRNAASGWRTSAWTFFRPPTPVAFARAAEALAGLTPHNAPADVDAFGMTACGLHTTHLALHARLKVLCTWTSPCAATCALCVQRQTAVWVCNQTMPCGRFAAADSRSQSRIRLGASVGWWGLQAYCAAVRGEDCMLRRCFIGKLEAKETTVKYYSPTTNICIIRVAWDHHQIAWGALTLLTAIEGTRYIPNVIHLSGTIKHAQLAAVAHNREVIARYRAQAKTPSGYQDSYEDYLRTSNMEIEALQD</sequence>
<evidence type="ECO:0000313" key="3">
    <source>
        <dbReference type="EMBL" id="KAF7366771.1"/>
    </source>
</evidence>
<comment type="caution">
    <text evidence="3">The sequence shown here is derived from an EMBL/GenBank/DDBJ whole genome shotgun (WGS) entry which is preliminary data.</text>
</comment>
<reference evidence="3" key="1">
    <citation type="submission" date="2020-05" db="EMBL/GenBank/DDBJ databases">
        <title>Mycena genomes resolve the evolution of fungal bioluminescence.</title>
        <authorList>
            <person name="Tsai I.J."/>
        </authorList>
    </citation>
    <scope>NUCLEOTIDE SEQUENCE</scope>
    <source>
        <strain evidence="3">160909Yilan</strain>
    </source>
</reference>
<dbReference type="InterPro" id="IPR002759">
    <property type="entry name" value="Pop5/Rpp14/Rnp2-like"/>
</dbReference>
<keyword evidence="2" id="KW-0819">tRNA processing</keyword>
<comment type="similarity">
    <text evidence="1">Belongs to the eukaryotic/archaeal RNase P protein component 2 family.</text>
</comment>
<proteinExistence type="inferred from homology"/>
<evidence type="ECO:0000256" key="1">
    <source>
        <dbReference type="ARBA" id="ARBA00010800"/>
    </source>
</evidence>
<gene>
    <name evidence="3" type="ORF">MSAN_00935400</name>
</gene>
<dbReference type="PANTHER" id="PTHR15441:SF2">
    <property type="entry name" value="RIBONUCLEASE P_MRP PROTEIN SUBUNIT POP5"/>
    <property type="match status" value="1"/>
</dbReference>
<dbReference type="OrthoDB" id="24745at2759"/>
<dbReference type="Gene3D" id="3.30.70.3250">
    <property type="entry name" value="Ribonuclease P, Pop5 subunit"/>
    <property type="match status" value="1"/>
</dbReference>
<evidence type="ECO:0000256" key="2">
    <source>
        <dbReference type="ARBA" id="ARBA00022694"/>
    </source>
</evidence>
<accession>A0A8H6YYU0</accession>
<dbReference type="Proteomes" id="UP000623467">
    <property type="component" value="Unassembled WGS sequence"/>
</dbReference>
<dbReference type="GO" id="GO:0033204">
    <property type="term" value="F:ribonuclease P RNA binding"/>
    <property type="evidence" value="ECO:0007669"/>
    <property type="project" value="TreeGrafter"/>
</dbReference>
<dbReference type="AlphaFoldDB" id="A0A8H6YYU0"/>
<keyword evidence="4" id="KW-1185">Reference proteome</keyword>
<dbReference type="GO" id="GO:0000172">
    <property type="term" value="C:ribonuclease MRP complex"/>
    <property type="evidence" value="ECO:0007669"/>
    <property type="project" value="TreeGrafter"/>
</dbReference>
<dbReference type="PANTHER" id="PTHR15441">
    <property type="entry name" value="RIBONUCLEASE P PROTEIN SUBUNIT P14"/>
    <property type="match status" value="1"/>
</dbReference>
<dbReference type="EMBL" id="JACAZH010000006">
    <property type="protein sequence ID" value="KAF7366771.1"/>
    <property type="molecule type" value="Genomic_DNA"/>
</dbReference>
<dbReference type="GO" id="GO:0005730">
    <property type="term" value="C:nucleolus"/>
    <property type="evidence" value="ECO:0007669"/>
    <property type="project" value="TreeGrafter"/>
</dbReference>
<dbReference type="GO" id="GO:0030681">
    <property type="term" value="C:multimeric ribonuclease P complex"/>
    <property type="evidence" value="ECO:0007669"/>
    <property type="project" value="TreeGrafter"/>
</dbReference>
<dbReference type="GO" id="GO:0001682">
    <property type="term" value="P:tRNA 5'-leader removal"/>
    <property type="evidence" value="ECO:0007669"/>
    <property type="project" value="InterPro"/>
</dbReference>